<dbReference type="EMBL" id="CP120733">
    <property type="protein sequence ID" value="WFD10933.1"/>
    <property type="molecule type" value="Genomic_DNA"/>
</dbReference>
<dbReference type="RefSeq" id="WP_277732898.1">
    <property type="nucleotide sequence ID" value="NZ_CP120733.1"/>
</dbReference>
<keyword evidence="1" id="KW-1133">Transmembrane helix</keyword>
<proteinExistence type="predicted"/>
<dbReference type="PANTHER" id="PTHR42678">
    <property type="entry name" value="AMIDASE"/>
    <property type="match status" value="1"/>
</dbReference>
<name>A0ABY8EJ44_9FIRM</name>
<gene>
    <name evidence="3" type="ORF">P4S50_02340</name>
</gene>
<evidence type="ECO:0000313" key="3">
    <source>
        <dbReference type="EMBL" id="WFD10933.1"/>
    </source>
</evidence>
<dbReference type="SUPFAM" id="SSF75304">
    <property type="entry name" value="Amidase signature (AS) enzymes"/>
    <property type="match status" value="1"/>
</dbReference>
<feature type="domain" description="Amidase" evidence="2">
    <location>
        <begin position="104"/>
        <end position="482"/>
    </location>
</feature>
<keyword evidence="1" id="KW-0472">Membrane</keyword>
<keyword evidence="1" id="KW-0812">Transmembrane</keyword>
<protein>
    <submittedName>
        <fullName evidence="3">Amidase family protein</fullName>
    </submittedName>
</protein>
<dbReference type="InterPro" id="IPR036928">
    <property type="entry name" value="AS_sf"/>
</dbReference>
<evidence type="ECO:0000259" key="2">
    <source>
        <dbReference type="Pfam" id="PF01425"/>
    </source>
</evidence>
<dbReference type="Gene3D" id="3.90.1300.10">
    <property type="entry name" value="Amidase signature (AS) domain"/>
    <property type="match status" value="1"/>
</dbReference>
<feature type="transmembrane region" description="Helical" evidence="1">
    <location>
        <begin position="7"/>
        <end position="28"/>
    </location>
</feature>
<evidence type="ECO:0000313" key="4">
    <source>
        <dbReference type="Proteomes" id="UP001222800"/>
    </source>
</evidence>
<keyword evidence="4" id="KW-1185">Reference proteome</keyword>
<accession>A0ABY8EJ44</accession>
<dbReference type="InterPro" id="IPR023631">
    <property type="entry name" value="Amidase_dom"/>
</dbReference>
<dbReference type="Pfam" id="PF01425">
    <property type="entry name" value="Amidase"/>
    <property type="match status" value="1"/>
</dbReference>
<organism evidence="3 4">
    <name type="scientific">Tepidibacter hydrothermalis</name>
    <dbReference type="NCBI Taxonomy" id="3036126"/>
    <lineage>
        <taxon>Bacteria</taxon>
        <taxon>Bacillati</taxon>
        <taxon>Bacillota</taxon>
        <taxon>Clostridia</taxon>
        <taxon>Peptostreptococcales</taxon>
        <taxon>Peptostreptococcaceae</taxon>
        <taxon>Tepidibacter</taxon>
    </lineage>
</organism>
<sequence>MKIWKKVLIVMLAIILIGALGVGGFIYYKLKAIMPDTQIEAQVQKQYIEEVKTSSKKTLDFSPFEKYMGKISDERYKELEKLLLDSDVAQIQEGFENKVYSVEEVTCFYLKRIQKYDNKLNTIIELNPDSIEIARALDKELDKGNINGKLFGIPVLLKDNIGTKDKMHNTAGAKALENSKSDKDAFIVSKIRKSNGIILGKANLSEWANFMSFDSSNGYSALGGQTHNPYGKFDVGGSSSGSAASVAANLTPISVGSETAGSMIYPSSQNSVVGIKPSLGLLSRDRIIPIAEAQDTAGTIGKSVKDATILFNELVGYDINDVETEKAKEYENIDYTKFLEKDGLKGMKIGLVVDEGVVGRYRNEDKEILDKVVQDLKNLGAEVKEVELGDEAFNINYMNVLLHGYKNDVNQYLKNIGSNDIKTIEDVVKFNKEDLENRAAYGQGLIEMAQEKNFTDEEIKKEIENNRKVSGEAIDKVLKDNDIEVLLTLSNYISGVYAPAGYPAITVPAGYRESGEPLGITLVASKFEEEKLIKAAYSYEQGTKKRKEPDMIVE</sequence>
<evidence type="ECO:0000256" key="1">
    <source>
        <dbReference type="SAM" id="Phobius"/>
    </source>
</evidence>
<dbReference type="PANTHER" id="PTHR42678:SF34">
    <property type="entry name" value="OS04G0183300 PROTEIN"/>
    <property type="match status" value="1"/>
</dbReference>
<dbReference type="Proteomes" id="UP001222800">
    <property type="component" value="Chromosome"/>
</dbReference>
<reference evidence="3 4" key="1">
    <citation type="submission" date="2023-03" db="EMBL/GenBank/DDBJ databases">
        <title>Complete genome sequence of Tepidibacter sp. SWIR-1, isolated from a deep-sea hydrothermal vent.</title>
        <authorList>
            <person name="Li X."/>
        </authorList>
    </citation>
    <scope>NUCLEOTIDE SEQUENCE [LARGE SCALE GENOMIC DNA]</scope>
    <source>
        <strain evidence="3 4">SWIR-1</strain>
    </source>
</reference>